<protein>
    <recommendedName>
        <fullName evidence="2">Twin-arginine translocation signal domain-containing protein</fullName>
    </recommendedName>
</protein>
<dbReference type="InterPro" id="IPR019546">
    <property type="entry name" value="TAT_signal_bac_arc"/>
</dbReference>
<dbReference type="NCBIfam" id="TIGR01409">
    <property type="entry name" value="TAT_signal_seq"/>
    <property type="match status" value="1"/>
</dbReference>
<dbReference type="PROSITE" id="PS51318">
    <property type="entry name" value="TAT"/>
    <property type="match status" value="1"/>
</dbReference>
<reference evidence="1" key="1">
    <citation type="journal article" date="2015" name="Nature">
        <title>Complex archaea that bridge the gap between prokaryotes and eukaryotes.</title>
        <authorList>
            <person name="Spang A."/>
            <person name="Saw J.H."/>
            <person name="Jorgensen S.L."/>
            <person name="Zaremba-Niedzwiedzka K."/>
            <person name="Martijn J."/>
            <person name="Lind A.E."/>
            <person name="van Eijk R."/>
            <person name="Schleper C."/>
            <person name="Guy L."/>
            <person name="Ettema T.J."/>
        </authorList>
    </citation>
    <scope>NUCLEOTIDE SEQUENCE</scope>
</reference>
<evidence type="ECO:0000313" key="1">
    <source>
        <dbReference type="EMBL" id="KKN77977.1"/>
    </source>
</evidence>
<comment type="caution">
    <text evidence="1">The sequence shown here is derived from an EMBL/GenBank/DDBJ whole genome shotgun (WGS) entry which is preliminary data.</text>
</comment>
<dbReference type="AlphaFoldDB" id="A0A0F9TSP7"/>
<accession>A0A0F9TSP7</accession>
<proteinExistence type="predicted"/>
<evidence type="ECO:0008006" key="2">
    <source>
        <dbReference type="Google" id="ProtNLM"/>
    </source>
</evidence>
<sequence>MMNRREFLRTLAATTALMAVPVVAVATGWRHNPAWMLFTDKDYQNGTIRRSSWRELRPGLWRATETYNLIS</sequence>
<dbReference type="Pfam" id="PF10518">
    <property type="entry name" value="TAT_signal"/>
    <property type="match status" value="1"/>
</dbReference>
<dbReference type="EMBL" id="LAZR01000271">
    <property type="protein sequence ID" value="KKN77977.1"/>
    <property type="molecule type" value="Genomic_DNA"/>
</dbReference>
<gene>
    <name evidence="1" type="ORF">LCGC14_0355420</name>
</gene>
<dbReference type="InterPro" id="IPR006311">
    <property type="entry name" value="TAT_signal"/>
</dbReference>
<name>A0A0F9TSP7_9ZZZZ</name>
<organism evidence="1">
    <name type="scientific">marine sediment metagenome</name>
    <dbReference type="NCBI Taxonomy" id="412755"/>
    <lineage>
        <taxon>unclassified sequences</taxon>
        <taxon>metagenomes</taxon>
        <taxon>ecological metagenomes</taxon>
    </lineage>
</organism>